<evidence type="ECO:0000313" key="1">
    <source>
        <dbReference type="Proteomes" id="UP000504635"/>
    </source>
</evidence>
<organism evidence="1 2">
    <name type="scientific">Sitophilus oryzae</name>
    <name type="common">Rice weevil</name>
    <name type="synonym">Curculio oryzae</name>
    <dbReference type="NCBI Taxonomy" id="7048"/>
    <lineage>
        <taxon>Eukaryota</taxon>
        <taxon>Metazoa</taxon>
        <taxon>Ecdysozoa</taxon>
        <taxon>Arthropoda</taxon>
        <taxon>Hexapoda</taxon>
        <taxon>Insecta</taxon>
        <taxon>Pterygota</taxon>
        <taxon>Neoptera</taxon>
        <taxon>Endopterygota</taxon>
        <taxon>Coleoptera</taxon>
        <taxon>Polyphaga</taxon>
        <taxon>Cucujiformia</taxon>
        <taxon>Curculionidae</taxon>
        <taxon>Dryophthorinae</taxon>
        <taxon>Sitophilus</taxon>
    </lineage>
</organism>
<name>A0A6J2YQB5_SITOR</name>
<dbReference type="RefSeq" id="XP_030765459.1">
    <property type="nucleotide sequence ID" value="XM_030909599.1"/>
</dbReference>
<reference evidence="2" key="1">
    <citation type="submission" date="2025-08" db="UniProtKB">
        <authorList>
            <consortium name="RefSeq"/>
        </authorList>
    </citation>
    <scope>IDENTIFICATION</scope>
    <source>
        <tissue evidence="2">Gonads</tissue>
    </source>
</reference>
<accession>A0A6J2YQB5</accession>
<evidence type="ECO:0000313" key="2">
    <source>
        <dbReference type="RefSeq" id="XP_030765459.1"/>
    </source>
</evidence>
<dbReference type="AlphaFoldDB" id="A0A6J2YQB5"/>
<dbReference type="KEGG" id="soy:115889558"/>
<proteinExistence type="predicted"/>
<dbReference type="Proteomes" id="UP000504635">
    <property type="component" value="Unplaced"/>
</dbReference>
<gene>
    <name evidence="2" type="primary">LOC115889558</name>
</gene>
<protein>
    <submittedName>
        <fullName evidence="2">Uncharacterized protein LOC115889558</fullName>
    </submittedName>
</protein>
<dbReference type="InParanoid" id="A0A6J2YQB5"/>
<dbReference type="GeneID" id="115889558"/>
<keyword evidence="1" id="KW-1185">Reference proteome</keyword>
<sequence length="108" mass="12684">MKWNRTNIFRRCQDREEFSFKYCRISRCHYVNGKKENLSTLFSYITGKSFDFLEGGSIYKRSKTEKDVPQPSISGLQIPSLRSSITICENDSSNESVQKKLIRVTNWM</sequence>